<dbReference type="EMBL" id="LQYW01000149">
    <property type="protein sequence ID" value="KYD24577.1"/>
    <property type="molecule type" value="Genomic_DNA"/>
</dbReference>
<dbReference type="Proteomes" id="UP000075324">
    <property type="component" value="Unassembled WGS sequence"/>
</dbReference>
<sequence length="261" mass="30421">MTSYRYLYMYKLNTAEQPDLFFSEDFKLKLEVIAEKMEENRAPINTNGRVEGEGFGKIELLTIADKHCIRSICISLSSLGNYNEAFFQQGDFITERKQHKYYTKSTLILTEDSEVIIMFDNSIEEKAKSKVKAQIEQLGFEATSLQINDPLIRNIKDKYPWRAATFNKIVKHGDNTRRVSFEIDPANDQDRSLIDDQYREHGELAHIKFELPYNSNGVETYKTVTLYSNGNRIVVNEEEFSDPQNFNEFIIYLMKQLQSLS</sequence>
<proteinExistence type="predicted"/>
<comment type="caution">
    <text evidence="1">The sequence shown here is derived from an EMBL/GenBank/DDBJ whole genome shotgun (WGS) entry which is preliminary data.</text>
</comment>
<protein>
    <submittedName>
        <fullName evidence="1">Uncharacterized protein</fullName>
    </submittedName>
</protein>
<evidence type="ECO:0000313" key="1">
    <source>
        <dbReference type="EMBL" id="KYD24577.1"/>
    </source>
</evidence>
<gene>
    <name evidence="1" type="ORF">B4110_0585</name>
</gene>
<accession>A0A150MJ78</accession>
<organism evidence="1 2">
    <name type="scientific">Parageobacillus toebii</name>
    <dbReference type="NCBI Taxonomy" id="153151"/>
    <lineage>
        <taxon>Bacteria</taxon>
        <taxon>Bacillati</taxon>
        <taxon>Bacillota</taxon>
        <taxon>Bacilli</taxon>
        <taxon>Bacillales</taxon>
        <taxon>Anoxybacillaceae</taxon>
        <taxon>Parageobacillus</taxon>
    </lineage>
</organism>
<dbReference type="RefSeq" id="WP_062678861.1">
    <property type="nucleotide sequence ID" value="NZ_LQYW01000149.1"/>
</dbReference>
<name>A0A150MJ78_9BACL</name>
<dbReference type="PATRIC" id="fig|153151.4.peg.1248"/>
<dbReference type="AlphaFoldDB" id="A0A150MJ78"/>
<evidence type="ECO:0000313" key="2">
    <source>
        <dbReference type="Proteomes" id="UP000075324"/>
    </source>
</evidence>
<reference evidence="1 2" key="1">
    <citation type="submission" date="2016-01" db="EMBL/GenBank/DDBJ databases">
        <title>Draft Genome Sequences of Seven Thermophilic Sporeformers Isolated from Foods.</title>
        <authorList>
            <person name="Berendsen E.M."/>
            <person name="Wells-Bennik M.H."/>
            <person name="Krawcyk A.O."/>
            <person name="De Jong A."/>
            <person name="Holsappel S."/>
            <person name="Eijlander R.T."/>
            <person name="Kuipers O.P."/>
        </authorList>
    </citation>
    <scope>NUCLEOTIDE SEQUENCE [LARGE SCALE GENOMIC DNA]</scope>
    <source>
        <strain evidence="1 2">B4110</strain>
    </source>
</reference>